<dbReference type="Proteomes" id="UP000234626">
    <property type="component" value="Unassembled WGS sequence"/>
</dbReference>
<protein>
    <submittedName>
        <fullName evidence="5">Type VI secretion protein VasK</fullName>
    </submittedName>
</protein>
<comment type="caution">
    <text evidence="5">The sequence shown here is derived from an EMBL/GenBank/DDBJ whole genome shotgun (WGS) entry which is preliminary data.</text>
</comment>
<feature type="transmembrane region" description="Helical" evidence="1">
    <location>
        <begin position="46"/>
        <end position="67"/>
    </location>
</feature>
<evidence type="ECO:0000259" key="2">
    <source>
        <dbReference type="Pfam" id="PF06744"/>
    </source>
</evidence>
<dbReference type="Pfam" id="PF06744">
    <property type="entry name" value="IcmF_C"/>
    <property type="match status" value="1"/>
</dbReference>
<dbReference type="PANTHER" id="PTHR36153">
    <property type="entry name" value="INNER MEMBRANE PROTEIN-RELATED"/>
    <property type="match status" value="1"/>
</dbReference>
<organism evidence="5 6">
    <name type="scientific">Chimaeribacter arupi</name>
    <dbReference type="NCBI Taxonomy" id="2060066"/>
    <lineage>
        <taxon>Bacteria</taxon>
        <taxon>Pseudomonadati</taxon>
        <taxon>Pseudomonadota</taxon>
        <taxon>Gammaproteobacteria</taxon>
        <taxon>Enterobacterales</taxon>
        <taxon>Yersiniaceae</taxon>
        <taxon>Chimaeribacter</taxon>
    </lineage>
</organism>
<keyword evidence="1" id="KW-1133">Transmembrane helix</keyword>
<feature type="domain" description="IcmF-related" evidence="3">
    <location>
        <begin position="407"/>
        <end position="722"/>
    </location>
</feature>
<evidence type="ECO:0000313" key="6">
    <source>
        <dbReference type="Proteomes" id="UP000234626"/>
    </source>
</evidence>
<dbReference type="InterPro" id="IPR009612">
    <property type="entry name" value="IcmF-rel"/>
</dbReference>
<reference evidence="5 6" key="1">
    <citation type="submission" date="2017-12" db="EMBL/GenBank/DDBJ databases">
        <title>Characterization of six clinical isolates of Enterochimera gen. nov., a novel genus of the Yersiniaciae family and the three species Enterochimera arupensis sp. nov., Enterochimera coloradensis sp. nov, and Enterochimera californica sp. nov.</title>
        <authorList>
            <person name="Rossi A."/>
            <person name="Fisher M."/>
        </authorList>
    </citation>
    <scope>NUCLEOTIDE SEQUENCE [LARGE SCALE GENOMIC DNA]</scope>
    <source>
        <strain evidence="5 6">2016Iso1</strain>
    </source>
</reference>
<keyword evidence="1" id="KW-0812">Transmembrane</keyword>
<name>A0A2N5EJC6_9GAMM</name>
<dbReference type="InterPro" id="IPR053156">
    <property type="entry name" value="T6SS_TssM-like"/>
</dbReference>
<dbReference type="InterPro" id="IPR048677">
    <property type="entry name" value="TssM1_hel"/>
</dbReference>
<accession>A0A2N5EJC6</accession>
<feature type="transmembrane region" description="Helical" evidence="1">
    <location>
        <begin position="12"/>
        <end position="34"/>
    </location>
</feature>
<keyword evidence="6" id="KW-1185">Reference proteome</keyword>
<feature type="domain" description="Type VI secretion system component TssM1 helical" evidence="4">
    <location>
        <begin position="872"/>
        <end position="976"/>
    </location>
</feature>
<dbReference type="PANTHER" id="PTHR36153:SF1">
    <property type="entry name" value="TYPE VI SECRETION SYSTEM COMPONENT TSSM1"/>
    <property type="match status" value="1"/>
</dbReference>
<dbReference type="OrthoDB" id="9758229at2"/>
<feature type="transmembrane region" description="Helical" evidence="1">
    <location>
        <begin position="358"/>
        <end position="379"/>
    </location>
</feature>
<dbReference type="AlphaFoldDB" id="A0A2N5EJC6"/>
<dbReference type="EMBL" id="PJZK01000021">
    <property type="protein sequence ID" value="PLR45645.1"/>
    <property type="molecule type" value="Genomic_DNA"/>
</dbReference>
<feature type="domain" description="Type VI secretion system IcmF C-terminal" evidence="2">
    <location>
        <begin position="988"/>
        <end position="1084"/>
    </location>
</feature>
<keyword evidence="1" id="KW-0472">Membrane</keyword>
<evidence type="ECO:0000256" key="1">
    <source>
        <dbReference type="SAM" id="Phobius"/>
    </source>
</evidence>
<evidence type="ECO:0000259" key="4">
    <source>
        <dbReference type="Pfam" id="PF21070"/>
    </source>
</evidence>
<evidence type="ECO:0000313" key="5">
    <source>
        <dbReference type="EMBL" id="PLR45645.1"/>
    </source>
</evidence>
<dbReference type="InterPro" id="IPR010623">
    <property type="entry name" value="IcmF_C"/>
</dbReference>
<proteinExistence type="predicted"/>
<dbReference type="Pfam" id="PF06761">
    <property type="entry name" value="IcmF-related"/>
    <property type="match status" value="1"/>
</dbReference>
<dbReference type="Pfam" id="PF21070">
    <property type="entry name" value="IcmF_helical"/>
    <property type="match status" value="1"/>
</dbReference>
<sequence>MIGKGNIWRLSGLLLFITLIGVATAFFCFFYAGSWGWADGKEKLKFWLYIMLAALLFLTLFFTGVSFQQRRIKCVTQKVGEDLHSSTLTHKQTDPLTYDIKSHLRTRYHRLWRYKVRLLWVMGEEAHIAAIAPGLKEKQWLEGDRTVLIYGGSPRNTLDKERLSELRALRRSRPLDGIVLALTHDQATPSTLDTALRTLEQVGESLHYQPVVYLWQVCDTPWSQDEREAQPVGALFPARATPEIVSEQLTAMLPLLREQGMQQVCDRPPHDFLLRLGQCLKEKQIAHWKTLLTPWLRTHLKRVPLRGLMFSLPLSQKENAEEGGHEHAWGAPAIWQGVLTDCTGTRGVWVGLPWQRTLGFSLLGIIALCAAGSLISFAVNRQQMISAAAQAQQLVHAVVLTDEHLIALHALRNDIGRLQQREKEGAPWYQRVGLNHNQQLLQALLPWYGAANNRLIRNGSAQRLHAELDTLAALPPGSPQRAQRAKPGYDQLKAYLMMTRPEKADAAFYMQVMKNVDPARKGLSPALWQSLAPDLWAFYMQNLPSQPTWKITSDAALVAQARRVLLEQIGQRNAESTLYENMLVSVRRNYADMTLEAMAGDTDARRLFATQDVVPGMFTRQAWEGGIQEAIDKAVASRRDEIDWVLSDNRKSVSADISPDALKNRLTERYFIDFAGAWLGFLNSLSWNPAQNLSDVTDQLTLMSDVRQSPLIALMNTLAYQGQAGRQREALSASLMKSAKDLLGKEEKPVIDQRAAGPAGPLDSTFGPLLTLMGKNSTQTVMAADSSLSLQTYLTRVTRVRLKLQQVANAPDPQTRMQQLAQTVFQGKSVDLTDTQEYGSLIAASLGEEWNGFGQAMFVQPLSQAWETVLQPSAASLNDVWQRAVVTNWASAFTGRYPFAAGKTDVSLPMLAEFIRRDTGRIDRFLTTQLGGVLHKEGSTWVVDETSSQGLTFNPAFLKAINQLSQLSDILFTDGSQGISFEMQGVAMPGIVETQLTLDGQLLHYFNQLPAWQSLRWPGVINKPGTMLTWTDTDAGARLFADHSGAWGFIRWLEQTRREKVGDGLYRLTLTTPDNRQVQWLLRTALGDGPLALLKLRNFMLPAEIFRIETAALTPAEATPADTMLPGIVDTEEE</sequence>
<gene>
    <name evidence="5" type="ORF">CYR34_17055</name>
</gene>
<evidence type="ECO:0000259" key="3">
    <source>
        <dbReference type="Pfam" id="PF06761"/>
    </source>
</evidence>